<feature type="compositionally biased region" description="Basic residues" evidence="1">
    <location>
        <begin position="85"/>
        <end position="102"/>
    </location>
</feature>
<protein>
    <submittedName>
        <fullName evidence="2">Uncharacterized protein</fullName>
    </submittedName>
</protein>
<name>A0A4C2ABN9_EUMVA</name>
<reference evidence="2 3" key="1">
    <citation type="journal article" date="2019" name="Commun. Biol.">
        <title>The bagworm genome reveals a unique fibroin gene that provides high tensile strength.</title>
        <authorList>
            <person name="Kono N."/>
            <person name="Nakamura H."/>
            <person name="Ohtoshi R."/>
            <person name="Tomita M."/>
            <person name="Numata K."/>
            <person name="Arakawa K."/>
        </authorList>
    </citation>
    <scope>NUCLEOTIDE SEQUENCE [LARGE SCALE GENOMIC DNA]</scope>
</reference>
<keyword evidence="3" id="KW-1185">Reference proteome</keyword>
<sequence length="110" mass="12685">MHLAKLRIRDSSTLLSLSQLAFLLSYPMPLNQGFLKWSTDPLGVRSRCIRVRRSTHAQYPSTLRSKTKLIARAVCTREFSPPPPPHHRPRHPLAHSSPHAHRTRHLHCFN</sequence>
<dbReference type="Proteomes" id="UP000299102">
    <property type="component" value="Unassembled WGS sequence"/>
</dbReference>
<proteinExistence type="predicted"/>
<accession>A0A4C2ABN9</accession>
<comment type="caution">
    <text evidence="2">The sequence shown here is derived from an EMBL/GenBank/DDBJ whole genome shotgun (WGS) entry which is preliminary data.</text>
</comment>
<feature type="region of interest" description="Disordered" evidence="1">
    <location>
        <begin position="77"/>
        <end position="102"/>
    </location>
</feature>
<evidence type="ECO:0000313" key="3">
    <source>
        <dbReference type="Proteomes" id="UP000299102"/>
    </source>
</evidence>
<evidence type="ECO:0000256" key="1">
    <source>
        <dbReference type="SAM" id="MobiDB-lite"/>
    </source>
</evidence>
<dbReference type="EMBL" id="BGZK01002809">
    <property type="protein sequence ID" value="GBP96599.1"/>
    <property type="molecule type" value="Genomic_DNA"/>
</dbReference>
<evidence type="ECO:0000313" key="2">
    <source>
        <dbReference type="EMBL" id="GBP96599.1"/>
    </source>
</evidence>
<organism evidence="2 3">
    <name type="scientific">Eumeta variegata</name>
    <name type="common">Bagworm moth</name>
    <name type="synonym">Eumeta japonica</name>
    <dbReference type="NCBI Taxonomy" id="151549"/>
    <lineage>
        <taxon>Eukaryota</taxon>
        <taxon>Metazoa</taxon>
        <taxon>Ecdysozoa</taxon>
        <taxon>Arthropoda</taxon>
        <taxon>Hexapoda</taxon>
        <taxon>Insecta</taxon>
        <taxon>Pterygota</taxon>
        <taxon>Neoptera</taxon>
        <taxon>Endopterygota</taxon>
        <taxon>Lepidoptera</taxon>
        <taxon>Glossata</taxon>
        <taxon>Ditrysia</taxon>
        <taxon>Tineoidea</taxon>
        <taxon>Psychidae</taxon>
        <taxon>Oiketicinae</taxon>
        <taxon>Eumeta</taxon>
    </lineage>
</organism>
<dbReference type="AlphaFoldDB" id="A0A4C2ABN9"/>
<gene>
    <name evidence="2" type="ORF">EVAR_65152_1</name>
</gene>